<dbReference type="Proteomes" id="UP000267081">
    <property type="component" value="Unassembled WGS sequence"/>
</dbReference>
<dbReference type="AlphaFoldDB" id="A0A3R9DMZ3"/>
<evidence type="ECO:0000313" key="2">
    <source>
        <dbReference type="Proteomes" id="UP000267081"/>
    </source>
</evidence>
<reference evidence="1 2" key="1">
    <citation type="submission" date="2018-12" db="EMBL/GenBank/DDBJ databases">
        <title>Amycolatopsis eburnea sp. nov. actinomycete associate with arbuscular mycorrhiza fungal spore.</title>
        <authorList>
            <person name="Lumyong S."/>
            <person name="Chaiya L."/>
        </authorList>
    </citation>
    <scope>NUCLEOTIDE SEQUENCE [LARGE SCALE GENOMIC DNA]</scope>
    <source>
        <strain evidence="1 2">GLM-1</strain>
    </source>
</reference>
<dbReference type="EMBL" id="RSEC01000032">
    <property type="protein sequence ID" value="RSD22018.1"/>
    <property type="molecule type" value="Genomic_DNA"/>
</dbReference>
<protein>
    <submittedName>
        <fullName evidence="1">Uncharacterized protein</fullName>
    </submittedName>
</protein>
<dbReference type="RefSeq" id="WP_125307268.1">
    <property type="nucleotide sequence ID" value="NZ_RSEC01000032.1"/>
</dbReference>
<organism evidence="1 2">
    <name type="scientific">Amycolatopsis eburnea</name>
    <dbReference type="NCBI Taxonomy" id="2267691"/>
    <lineage>
        <taxon>Bacteria</taxon>
        <taxon>Bacillati</taxon>
        <taxon>Actinomycetota</taxon>
        <taxon>Actinomycetes</taxon>
        <taxon>Pseudonocardiales</taxon>
        <taxon>Pseudonocardiaceae</taxon>
        <taxon>Amycolatopsis</taxon>
    </lineage>
</organism>
<keyword evidence="2" id="KW-1185">Reference proteome</keyword>
<evidence type="ECO:0000313" key="1">
    <source>
        <dbReference type="EMBL" id="RSD22018.1"/>
    </source>
</evidence>
<name>A0A3R9DMZ3_9PSEU</name>
<comment type="caution">
    <text evidence="1">The sequence shown here is derived from an EMBL/GenBank/DDBJ whole genome shotgun (WGS) entry which is preliminary data.</text>
</comment>
<sequence>MLDLKQLKGQKGAIVGAALAVVAVALVLALPSAGAAPAAQQVHVSIIGNLGGSVMIDGGVPTRLDAYDGTDGRDFTASKSVFVTVTSSGDAPWCHVVDKAGKQLADAKGAKPSIVPQTFATGYGPAQNVDAPTIESVTCEVTLG</sequence>
<accession>A0A3R9DMZ3</accession>
<gene>
    <name evidence="1" type="ORF">EIY87_09385</name>
</gene>
<proteinExistence type="predicted"/>